<name>W4Q7Y6_9BACI</name>
<dbReference type="InterPro" id="IPR004805">
    <property type="entry name" value="DnaE2/DnaE/PolC"/>
</dbReference>
<sequence length="143" mass="16753">MAFAQLTDESGLGDLVLFPKVWNMYHHAVKEEELIFVEGNYDESNGRSQFIVRKITSVHSLTDKPKKRKTLYLRLQSDHHYSSVLEQVKNILLEEEGEIPVILYYEETKQMKHLSKEYNVVENNQLMQQLKNLLGDMNVVLKD</sequence>
<evidence type="ECO:0000259" key="1">
    <source>
        <dbReference type="Pfam" id="PF20914"/>
    </source>
</evidence>
<dbReference type="EMBL" id="BAUT01000082">
    <property type="protein sequence ID" value="GAE28107.1"/>
    <property type="molecule type" value="Genomic_DNA"/>
</dbReference>
<dbReference type="GO" id="GO:0006260">
    <property type="term" value="P:DNA replication"/>
    <property type="evidence" value="ECO:0007669"/>
    <property type="project" value="InterPro"/>
</dbReference>
<evidence type="ECO:0000313" key="2">
    <source>
        <dbReference type="EMBL" id="GAE28107.1"/>
    </source>
</evidence>
<evidence type="ECO:0000313" key="3">
    <source>
        <dbReference type="Proteomes" id="UP000018890"/>
    </source>
</evidence>
<reference evidence="2" key="1">
    <citation type="journal article" date="2014" name="Genome Announc.">
        <title>Draft Genome Sequences of Three Alkaliphilic Bacillus Strains, Bacillus wakoensis JCM 9140T, Bacillus akibai JCM 9157T, and Bacillus hemicellulosilyticus JCM 9152T.</title>
        <authorList>
            <person name="Yuki M."/>
            <person name="Oshima K."/>
            <person name="Suda W."/>
            <person name="Oshida Y."/>
            <person name="Kitamura K."/>
            <person name="Iida T."/>
            <person name="Hattori M."/>
            <person name="Ohkuma M."/>
        </authorList>
    </citation>
    <scope>NUCLEOTIDE SEQUENCE [LARGE SCALE GENOMIC DNA]</scope>
    <source>
        <strain evidence="2">JCM 9140</strain>
    </source>
</reference>
<feature type="domain" description="DNA polymerase III subunit alpha C-terminal" evidence="1">
    <location>
        <begin position="95"/>
        <end position="135"/>
    </location>
</feature>
<proteinExistence type="predicted"/>
<dbReference type="Proteomes" id="UP000018890">
    <property type="component" value="Unassembled WGS sequence"/>
</dbReference>
<gene>
    <name evidence="2" type="ORF">JCM9140_4301</name>
</gene>
<dbReference type="RefSeq" id="WP_052002386.1">
    <property type="nucleotide sequence ID" value="NZ_BAUT01000082.1"/>
</dbReference>
<dbReference type="AlphaFoldDB" id="W4Q7Y6"/>
<dbReference type="Pfam" id="PF20914">
    <property type="entry name" value="DNA_pol_IIIA_C"/>
    <property type="match status" value="1"/>
</dbReference>
<dbReference type="PANTHER" id="PTHR32294">
    <property type="entry name" value="DNA POLYMERASE III SUBUNIT ALPHA"/>
    <property type="match status" value="1"/>
</dbReference>
<dbReference type="InterPro" id="IPR048472">
    <property type="entry name" value="DNA_pol_IIIA_C"/>
</dbReference>
<accession>W4Q7Y6</accession>
<keyword evidence="3" id="KW-1185">Reference proteome</keyword>
<dbReference type="STRING" id="1236970.JCM9140_4301"/>
<organism evidence="2 3">
    <name type="scientific">Halalkalibacter wakoensis JCM 9140</name>
    <dbReference type="NCBI Taxonomy" id="1236970"/>
    <lineage>
        <taxon>Bacteria</taxon>
        <taxon>Bacillati</taxon>
        <taxon>Bacillota</taxon>
        <taxon>Bacilli</taxon>
        <taxon>Bacillales</taxon>
        <taxon>Bacillaceae</taxon>
        <taxon>Halalkalibacter</taxon>
    </lineage>
</organism>
<protein>
    <submittedName>
        <fullName evidence="2">DNA polymerase III alpha subunit</fullName>
    </submittedName>
</protein>
<dbReference type="CDD" id="cd04485">
    <property type="entry name" value="DnaE_OBF"/>
    <property type="match status" value="1"/>
</dbReference>
<dbReference type="GO" id="GO:0008408">
    <property type="term" value="F:3'-5' exonuclease activity"/>
    <property type="evidence" value="ECO:0007669"/>
    <property type="project" value="InterPro"/>
</dbReference>
<comment type="caution">
    <text evidence="2">The sequence shown here is derived from an EMBL/GenBank/DDBJ whole genome shotgun (WGS) entry which is preliminary data.</text>
</comment>